<keyword evidence="1" id="KW-0328">Glycosyltransferase</keyword>
<dbReference type="GO" id="GO:0016757">
    <property type="term" value="F:glycosyltransferase activity"/>
    <property type="evidence" value="ECO:0007669"/>
    <property type="project" value="UniProtKB-KW"/>
</dbReference>
<keyword evidence="2" id="KW-0808">Transferase</keyword>
<evidence type="ECO:0000313" key="4">
    <source>
        <dbReference type="EMBL" id="MDV0443860.1"/>
    </source>
</evidence>
<dbReference type="Gene3D" id="3.90.550.10">
    <property type="entry name" value="Spore Coat Polysaccharide Biosynthesis Protein SpsA, Chain A"/>
    <property type="match status" value="1"/>
</dbReference>
<organism evidence="4 5">
    <name type="scientific">Methanorbis rubei</name>
    <dbReference type="NCBI Taxonomy" id="3028300"/>
    <lineage>
        <taxon>Archaea</taxon>
        <taxon>Methanobacteriati</taxon>
        <taxon>Methanobacteriota</taxon>
        <taxon>Stenosarchaea group</taxon>
        <taxon>Methanomicrobia</taxon>
        <taxon>Methanomicrobiales</taxon>
        <taxon>Methanocorpusculaceae</taxon>
        <taxon>Methanorbis</taxon>
    </lineage>
</organism>
<dbReference type="CDD" id="cd04194">
    <property type="entry name" value="GT8_A4GalT_like"/>
    <property type="match status" value="1"/>
</dbReference>
<name>A0AAE4MF93_9EURY</name>
<evidence type="ECO:0000256" key="2">
    <source>
        <dbReference type="ARBA" id="ARBA00022679"/>
    </source>
</evidence>
<dbReference type="EMBL" id="JAWDKB010000004">
    <property type="protein sequence ID" value="MDV0443860.1"/>
    <property type="molecule type" value="Genomic_DNA"/>
</dbReference>
<dbReference type="AlphaFoldDB" id="A0AAE4MF93"/>
<dbReference type="PANTHER" id="PTHR13778">
    <property type="entry name" value="GLYCOSYLTRANSFERASE 8 DOMAIN-CONTAINING PROTEIN"/>
    <property type="match status" value="1"/>
</dbReference>
<sequence>MDTVHIVLSPWDLSDDYNRHAGTTLVSILDNCSRHVAVHLLYEEKFSVLNPDNTAANIRKYYELGQKYGAEILFHSVVLPEWVNDITRENLQQFTPGALLRLYIPEILPNLDKIIYLDCDMIAKTDISIVWDIPIGVHSLGACLDTARKSNVKYYDDIHRPLGINWKIYFNSGLLVMNLNKLRSGHLLPSKIMELIYYHPEFPYADQDALNMLFQRDTLFFSQRYNFPVGKRMTDYRLMRELGISESNYEDCILHFNGKVKPWKAYSGIVDEEYWKYFSMTPWGNEKKKYEEAYNAAQNAKRGFVNNAIDMIMGTRMNHLFRASASYFGALKRTLFSETKNKKTKV</sequence>
<comment type="caution">
    <text evidence="4">The sequence shown here is derived from an EMBL/GenBank/DDBJ whole genome shotgun (WGS) entry which is preliminary data.</text>
</comment>
<dbReference type="Proteomes" id="UP001283212">
    <property type="component" value="Unassembled WGS sequence"/>
</dbReference>
<evidence type="ECO:0000256" key="1">
    <source>
        <dbReference type="ARBA" id="ARBA00022676"/>
    </source>
</evidence>
<gene>
    <name evidence="4" type="primary">gspA</name>
    <name evidence="4" type="ORF">McpCs1_12430</name>
</gene>
<dbReference type="SUPFAM" id="SSF53448">
    <property type="entry name" value="Nucleotide-diphospho-sugar transferases"/>
    <property type="match status" value="1"/>
</dbReference>
<keyword evidence="5" id="KW-1185">Reference proteome</keyword>
<protein>
    <submittedName>
        <fullName evidence="4">General stress protein A</fullName>
    </submittedName>
</protein>
<evidence type="ECO:0000256" key="3">
    <source>
        <dbReference type="ARBA" id="ARBA00022723"/>
    </source>
</evidence>
<evidence type="ECO:0000313" key="5">
    <source>
        <dbReference type="Proteomes" id="UP001283212"/>
    </source>
</evidence>
<dbReference type="InterPro" id="IPR029044">
    <property type="entry name" value="Nucleotide-diphossugar_trans"/>
</dbReference>
<dbReference type="RefSeq" id="WP_338096369.1">
    <property type="nucleotide sequence ID" value="NZ_JAWDKB010000004.1"/>
</dbReference>
<dbReference type="InterPro" id="IPR002495">
    <property type="entry name" value="Glyco_trans_8"/>
</dbReference>
<proteinExistence type="predicted"/>
<keyword evidence="3" id="KW-0479">Metal-binding</keyword>
<dbReference type="PANTHER" id="PTHR13778:SF47">
    <property type="entry name" value="LIPOPOLYSACCHARIDE 1,3-GALACTOSYLTRANSFERASE"/>
    <property type="match status" value="1"/>
</dbReference>
<dbReference type="InterPro" id="IPR050748">
    <property type="entry name" value="Glycosyltrans_8_dom-fam"/>
</dbReference>
<dbReference type="Pfam" id="PF01501">
    <property type="entry name" value="Glyco_transf_8"/>
    <property type="match status" value="1"/>
</dbReference>
<accession>A0AAE4MF93</accession>
<reference evidence="4 5" key="1">
    <citation type="submission" date="2023-06" db="EMBL/GenBank/DDBJ databases">
        <title>Genome sequence of Methancorpusculaceae sp. Cs1.</title>
        <authorList>
            <person name="Protasov E."/>
            <person name="Platt K."/>
            <person name="Poehlein A."/>
            <person name="Daniel R."/>
            <person name="Brune A."/>
        </authorList>
    </citation>
    <scope>NUCLEOTIDE SEQUENCE [LARGE SCALE GENOMIC DNA]</scope>
    <source>
        <strain evidence="4 5">Cs1</strain>
    </source>
</reference>
<dbReference type="GO" id="GO:0046872">
    <property type="term" value="F:metal ion binding"/>
    <property type="evidence" value="ECO:0007669"/>
    <property type="project" value="UniProtKB-KW"/>
</dbReference>